<dbReference type="GO" id="GO:0008270">
    <property type="term" value="F:zinc ion binding"/>
    <property type="evidence" value="ECO:0007669"/>
    <property type="project" value="TreeGrafter"/>
</dbReference>
<dbReference type="OMA" id="NQRTHQL"/>
<keyword evidence="10" id="KW-1015">Disulfide bond</keyword>
<proteinExistence type="inferred from homology"/>
<evidence type="ECO:0000256" key="7">
    <source>
        <dbReference type="ARBA" id="ARBA00022679"/>
    </source>
</evidence>
<evidence type="ECO:0000256" key="11">
    <source>
        <dbReference type="ARBA" id="ARBA00023315"/>
    </source>
</evidence>
<comment type="similarity">
    <text evidence="3">Belongs to the glutaminyl-peptide cyclotransferase family.</text>
</comment>
<dbReference type="EC" id="2.3.2.5" evidence="4"/>
<evidence type="ECO:0000313" key="14">
    <source>
        <dbReference type="EnsemblMetazoa" id="CapteP97101"/>
    </source>
</evidence>
<keyword evidence="7" id="KW-0808">Transferase</keyword>
<keyword evidence="6" id="KW-0964">Secreted</keyword>
<evidence type="ECO:0000256" key="3">
    <source>
        <dbReference type="ARBA" id="ARBA00006014"/>
    </source>
</evidence>
<comment type="catalytic activity">
    <reaction evidence="1">
        <text>N-terminal L-glutaminyl-[peptide] = N-terminal 5-oxo-L-prolyl-[peptide] + NH4(+)</text>
        <dbReference type="Rhea" id="RHEA:23652"/>
        <dbReference type="Rhea" id="RHEA-COMP:11736"/>
        <dbReference type="Rhea" id="RHEA-COMP:11846"/>
        <dbReference type="ChEBI" id="CHEBI:28938"/>
        <dbReference type="ChEBI" id="CHEBI:64722"/>
        <dbReference type="ChEBI" id="CHEBI:87215"/>
        <dbReference type="EC" id="2.3.2.5"/>
    </reaction>
</comment>
<evidence type="ECO:0000259" key="12">
    <source>
        <dbReference type="Pfam" id="PF04389"/>
    </source>
</evidence>
<dbReference type="Gene3D" id="3.40.630.10">
    <property type="entry name" value="Zn peptidases"/>
    <property type="match status" value="1"/>
</dbReference>
<organism evidence="13">
    <name type="scientific">Capitella teleta</name>
    <name type="common">Polychaete worm</name>
    <dbReference type="NCBI Taxonomy" id="283909"/>
    <lineage>
        <taxon>Eukaryota</taxon>
        <taxon>Metazoa</taxon>
        <taxon>Spiralia</taxon>
        <taxon>Lophotrochozoa</taxon>
        <taxon>Annelida</taxon>
        <taxon>Polychaeta</taxon>
        <taxon>Sedentaria</taxon>
        <taxon>Scolecida</taxon>
        <taxon>Capitellidae</taxon>
        <taxon>Capitella</taxon>
    </lineage>
</organism>
<dbReference type="Proteomes" id="UP000014760">
    <property type="component" value="Unassembled WGS sequence"/>
</dbReference>
<dbReference type="InterPro" id="IPR040234">
    <property type="entry name" value="QC/QCL"/>
</dbReference>
<dbReference type="PANTHER" id="PTHR12283:SF6">
    <property type="entry name" value="GLUTAMINYL-PEPTIDE CYCLOTRANSFERASE-RELATED"/>
    <property type="match status" value="1"/>
</dbReference>
<evidence type="ECO:0000256" key="6">
    <source>
        <dbReference type="ARBA" id="ARBA00022525"/>
    </source>
</evidence>
<keyword evidence="9" id="KW-0862">Zinc</keyword>
<dbReference type="GO" id="GO:0016603">
    <property type="term" value="F:glutaminyl-peptide cyclotransferase activity"/>
    <property type="evidence" value="ECO:0007669"/>
    <property type="project" value="UniProtKB-EC"/>
</dbReference>
<reference evidence="13 15" key="2">
    <citation type="journal article" date="2013" name="Nature">
        <title>Insights into bilaterian evolution from three spiralian genomes.</title>
        <authorList>
            <person name="Simakov O."/>
            <person name="Marletaz F."/>
            <person name="Cho S.J."/>
            <person name="Edsinger-Gonzales E."/>
            <person name="Havlak P."/>
            <person name="Hellsten U."/>
            <person name="Kuo D.H."/>
            <person name="Larsson T."/>
            <person name="Lv J."/>
            <person name="Arendt D."/>
            <person name="Savage R."/>
            <person name="Osoegawa K."/>
            <person name="de Jong P."/>
            <person name="Grimwood J."/>
            <person name="Chapman J.A."/>
            <person name="Shapiro H."/>
            <person name="Aerts A."/>
            <person name="Otillar R.P."/>
            <person name="Terry A.Y."/>
            <person name="Boore J.L."/>
            <person name="Grigoriev I.V."/>
            <person name="Lindberg D.R."/>
            <person name="Seaver E.C."/>
            <person name="Weisblat D.A."/>
            <person name="Putnam N.H."/>
            <person name="Rokhsar D.S."/>
        </authorList>
    </citation>
    <scope>NUCLEOTIDE SEQUENCE</scope>
    <source>
        <strain evidence="13 15">I ESC-2004</strain>
    </source>
</reference>
<dbReference type="Pfam" id="PF04389">
    <property type="entry name" value="Peptidase_M28"/>
    <property type="match status" value="1"/>
</dbReference>
<keyword evidence="8" id="KW-0479">Metal-binding</keyword>
<dbReference type="GO" id="GO:0005576">
    <property type="term" value="C:extracellular region"/>
    <property type="evidence" value="ECO:0007669"/>
    <property type="project" value="UniProtKB-SubCell"/>
</dbReference>
<accession>R7UGM9</accession>
<evidence type="ECO:0000313" key="13">
    <source>
        <dbReference type="EMBL" id="ELU05699.1"/>
    </source>
</evidence>
<evidence type="ECO:0000256" key="5">
    <source>
        <dbReference type="ARBA" id="ARBA00016861"/>
    </source>
</evidence>
<dbReference type="FunCoup" id="R7UGM9">
    <property type="interactions" value="551"/>
</dbReference>
<evidence type="ECO:0000256" key="9">
    <source>
        <dbReference type="ARBA" id="ARBA00022833"/>
    </source>
</evidence>
<dbReference type="FunFam" id="3.40.630.10:FF:000029">
    <property type="entry name" value="Glutaminyl-peptide cyclotransferase"/>
    <property type="match status" value="1"/>
</dbReference>
<evidence type="ECO:0000256" key="10">
    <source>
        <dbReference type="ARBA" id="ARBA00023157"/>
    </source>
</evidence>
<dbReference type="OrthoDB" id="3907302at2759"/>
<evidence type="ECO:0000256" key="1">
    <source>
        <dbReference type="ARBA" id="ARBA00000001"/>
    </source>
</evidence>
<reference evidence="14" key="3">
    <citation type="submission" date="2015-06" db="UniProtKB">
        <authorList>
            <consortium name="EnsemblMetazoa"/>
        </authorList>
    </citation>
    <scope>IDENTIFICATION</scope>
</reference>
<dbReference type="PANTHER" id="PTHR12283">
    <property type="entry name" value="GLUTAMINYL-PEPTIDE CYCLOTRANSFERASE"/>
    <property type="match status" value="1"/>
</dbReference>
<keyword evidence="11" id="KW-0012">Acyltransferase</keyword>
<dbReference type="InterPro" id="IPR007484">
    <property type="entry name" value="Peptidase_M28"/>
</dbReference>
<comment type="subcellular location">
    <subcellularLocation>
        <location evidence="2">Secreted</location>
    </subcellularLocation>
</comment>
<evidence type="ECO:0000256" key="2">
    <source>
        <dbReference type="ARBA" id="ARBA00004613"/>
    </source>
</evidence>
<feature type="non-terminal residue" evidence="13">
    <location>
        <position position="1"/>
    </location>
</feature>
<dbReference type="SUPFAM" id="SSF53187">
    <property type="entry name" value="Zn-dependent exopeptidases"/>
    <property type="match status" value="1"/>
</dbReference>
<dbReference type="AlphaFoldDB" id="R7UGM9"/>
<name>R7UGM9_CAPTE</name>
<protein>
    <recommendedName>
        <fullName evidence="5">Glutaminyl-peptide cyclotransferase</fullName>
        <ecNumber evidence="4">2.3.2.5</ecNumber>
    </recommendedName>
</protein>
<dbReference type="InterPro" id="IPR037457">
    <property type="entry name" value="M28_QC"/>
</dbReference>
<dbReference type="EMBL" id="KB301320">
    <property type="protein sequence ID" value="ELU05699.1"/>
    <property type="molecule type" value="Genomic_DNA"/>
</dbReference>
<gene>
    <name evidence="13" type="ORF">CAPTEDRAFT_97101</name>
</gene>
<dbReference type="HOGENOM" id="CLU_045003_1_2_1"/>
<dbReference type="EMBL" id="AMQN01007753">
    <property type="status" value="NOT_ANNOTATED_CDS"/>
    <property type="molecule type" value="Genomic_DNA"/>
</dbReference>
<sequence>LTDSQMVNFFRSTDSSQQFSSFLNPFLVERTVGSKGHTQVRNHIIGTFTTLGWKVETDEFTDDTPHGRKTFTNIIATLNPSAKKFLTLSCHYDSKVFADFKFIAATDSAVPCAMLVDIATTLDFSLKTKKDGMYDGESLQMVFFDGEEAFENWTPSDSIYGARHLADKWNNNGRLDQMTSFILLDLIGGHQMKFANFFEETSDLYERLRKIEGRVRNANLYAPNGGVSYFSELKSSSYVEDDHIPFLKRGVPVLHLISHPFPSVWHTQQDNASNLDHAAITNVLRVMKVFLLEYFHLWN</sequence>
<evidence type="ECO:0000256" key="4">
    <source>
        <dbReference type="ARBA" id="ARBA00012012"/>
    </source>
</evidence>
<reference evidence="15" key="1">
    <citation type="submission" date="2012-12" db="EMBL/GenBank/DDBJ databases">
        <authorList>
            <person name="Hellsten U."/>
            <person name="Grimwood J."/>
            <person name="Chapman J.A."/>
            <person name="Shapiro H."/>
            <person name="Aerts A."/>
            <person name="Otillar R.P."/>
            <person name="Terry A.Y."/>
            <person name="Boore J.L."/>
            <person name="Simakov O."/>
            <person name="Marletaz F."/>
            <person name="Cho S.-J."/>
            <person name="Edsinger-Gonzales E."/>
            <person name="Havlak P."/>
            <person name="Kuo D.-H."/>
            <person name="Larsson T."/>
            <person name="Lv J."/>
            <person name="Arendt D."/>
            <person name="Savage R."/>
            <person name="Osoegawa K."/>
            <person name="de Jong P."/>
            <person name="Lindberg D.R."/>
            <person name="Seaver E.C."/>
            <person name="Weisblat D.A."/>
            <person name="Putnam N.H."/>
            <person name="Grigoriev I.V."/>
            <person name="Rokhsar D.S."/>
        </authorList>
    </citation>
    <scope>NUCLEOTIDE SEQUENCE</scope>
    <source>
        <strain evidence="15">I ESC-2004</strain>
    </source>
</reference>
<dbReference type="CDD" id="cd03880">
    <property type="entry name" value="M28_QC_like"/>
    <property type="match status" value="1"/>
</dbReference>
<feature type="domain" description="Peptidase M28" evidence="12">
    <location>
        <begin position="73"/>
        <end position="288"/>
    </location>
</feature>
<evidence type="ECO:0000256" key="8">
    <source>
        <dbReference type="ARBA" id="ARBA00022723"/>
    </source>
</evidence>
<keyword evidence="15" id="KW-1185">Reference proteome</keyword>
<dbReference type="EnsemblMetazoa" id="CapteT97101">
    <property type="protein sequence ID" value="CapteP97101"/>
    <property type="gene ID" value="CapteG97101"/>
</dbReference>
<evidence type="ECO:0000313" key="15">
    <source>
        <dbReference type="Proteomes" id="UP000014760"/>
    </source>
</evidence>